<dbReference type="AlphaFoldDB" id="A0A2M7RGG0"/>
<accession>A0A2M7RGG0</accession>
<dbReference type="EMBL" id="PFMD01000066">
    <property type="protein sequence ID" value="PIY95823.1"/>
    <property type="molecule type" value="Genomic_DNA"/>
</dbReference>
<gene>
    <name evidence="1" type="ORF">COY66_05820</name>
</gene>
<comment type="caution">
    <text evidence="1">The sequence shown here is derived from an EMBL/GenBank/DDBJ whole genome shotgun (WGS) entry which is preliminary data.</text>
</comment>
<protein>
    <submittedName>
        <fullName evidence="1">Uncharacterized protein</fullName>
    </submittedName>
</protein>
<sequence>MKSNHAQLALSSFQYLRGKAHLLLEARFPNKLRRYSWLKKFAPAMHISQMNKEELVWLINKLS</sequence>
<evidence type="ECO:0000313" key="2">
    <source>
        <dbReference type="Proteomes" id="UP000230779"/>
    </source>
</evidence>
<proteinExistence type="predicted"/>
<name>A0A2M7RGG0_9BACT</name>
<dbReference type="Proteomes" id="UP000230779">
    <property type="component" value="Unassembled WGS sequence"/>
</dbReference>
<evidence type="ECO:0000313" key="1">
    <source>
        <dbReference type="EMBL" id="PIY95823.1"/>
    </source>
</evidence>
<reference evidence="1 2" key="1">
    <citation type="submission" date="2017-09" db="EMBL/GenBank/DDBJ databases">
        <title>Depth-based differentiation of microbial function through sediment-hosted aquifers and enrichment of novel symbionts in the deep terrestrial subsurface.</title>
        <authorList>
            <person name="Probst A.J."/>
            <person name="Ladd B."/>
            <person name="Jarett J.K."/>
            <person name="Geller-Mcgrath D.E."/>
            <person name="Sieber C.M."/>
            <person name="Emerson J.B."/>
            <person name="Anantharaman K."/>
            <person name="Thomas B.C."/>
            <person name="Malmstrom R."/>
            <person name="Stieglmeier M."/>
            <person name="Klingl A."/>
            <person name="Woyke T."/>
            <person name="Ryan C.M."/>
            <person name="Banfield J.F."/>
        </authorList>
    </citation>
    <scope>NUCLEOTIDE SEQUENCE [LARGE SCALE GENOMIC DNA]</scope>
    <source>
        <strain evidence="1">CG_4_10_14_0_8_um_filter_42_10</strain>
    </source>
</reference>
<organism evidence="1 2">
    <name type="scientific">Candidatus Kerfeldbacteria bacterium CG_4_10_14_0_8_um_filter_42_10</name>
    <dbReference type="NCBI Taxonomy" id="2014248"/>
    <lineage>
        <taxon>Bacteria</taxon>
        <taxon>Candidatus Kerfeldiibacteriota</taxon>
    </lineage>
</organism>